<dbReference type="InterPro" id="IPR001537">
    <property type="entry name" value="SpoU_MeTrfase"/>
</dbReference>
<evidence type="ECO:0000256" key="2">
    <source>
        <dbReference type="ARBA" id="ARBA00022679"/>
    </source>
</evidence>
<dbReference type="InterPro" id="IPR051259">
    <property type="entry name" value="rRNA_Methyltransferase"/>
</dbReference>
<protein>
    <recommendedName>
        <fullName evidence="3">tRNA/rRNA methyltransferase SpoU type domain-containing protein</fullName>
    </recommendedName>
</protein>
<evidence type="ECO:0000259" key="3">
    <source>
        <dbReference type="Pfam" id="PF00588"/>
    </source>
</evidence>
<keyword evidence="2" id="KW-0808">Transferase</keyword>
<evidence type="ECO:0000313" key="4">
    <source>
        <dbReference type="EMBL" id="KAG0267906.1"/>
    </source>
</evidence>
<dbReference type="InterPro" id="IPR029026">
    <property type="entry name" value="tRNA_m1G_MTases_N"/>
</dbReference>
<dbReference type="Proteomes" id="UP000807716">
    <property type="component" value="Unassembled WGS sequence"/>
</dbReference>
<dbReference type="GO" id="GO:0003723">
    <property type="term" value="F:RNA binding"/>
    <property type="evidence" value="ECO:0007669"/>
    <property type="project" value="InterPro"/>
</dbReference>
<accession>A0A9P6UBI2</accession>
<dbReference type="Gene3D" id="3.40.1280.10">
    <property type="match status" value="1"/>
</dbReference>
<dbReference type="CDD" id="cd18095">
    <property type="entry name" value="SpoU-like_rRNA-MTase"/>
    <property type="match status" value="1"/>
</dbReference>
<dbReference type="OrthoDB" id="270651at2759"/>
<dbReference type="GO" id="GO:0008173">
    <property type="term" value="F:RNA methyltransferase activity"/>
    <property type="evidence" value="ECO:0007669"/>
    <property type="project" value="InterPro"/>
</dbReference>
<dbReference type="GO" id="GO:0006396">
    <property type="term" value="P:RNA processing"/>
    <property type="evidence" value="ECO:0007669"/>
    <property type="project" value="InterPro"/>
</dbReference>
<dbReference type="Pfam" id="PF00588">
    <property type="entry name" value="SpoU_methylase"/>
    <property type="match status" value="1"/>
</dbReference>
<comment type="caution">
    <text evidence="4">The sequence shown here is derived from an EMBL/GenBank/DDBJ whole genome shotgun (WGS) entry which is preliminary data.</text>
</comment>
<dbReference type="SUPFAM" id="SSF55315">
    <property type="entry name" value="L30e-like"/>
    <property type="match status" value="1"/>
</dbReference>
<evidence type="ECO:0000256" key="1">
    <source>
        <dbReference type="ARBA" id="ARBA00022603"/>
    </source>
</evidence>
<dbReference type="Gene3D" id="3.30.1330.30">
    <property type="match status" value="1"/>
</dbReference>
<proteinExistence type="predicted"/>
<dbReference type="PANTHER" id="PTHR43191:SF2">
    <property type="entry name" value="RRNA METHYLTRANSFERASE 3, MITOCHONDRIAL"/>
    <property type="match status" value="1"/>
</dbReference>
<dbReference type="PANTHER" id="PTHR43191">
    <property type="entry name" value="RRNA METHYLTRANSFERASE 3"/>
    <property type="match status" value="1"/>
</dbReference>
<name>A0A9P6UBI2_9FUNG</name>
<dbReference type="GO" id="GO:0032259">
    <property type="term" value="P:methylation"/>
    <property type="evidence" value="ECO:0007669"/>
    <property type="project" value="UniProtKB-KW"/>
</dbReference>
<feature type="domain" description="tRNA/rRNA methyltransferase SpoU type" evidence="3">
    <location>
        <begin position="169"/>
        <end position="349"/>
    </location>
</feature>
<dbReference type="SUPFAM" id="SSF75217">
    <property type="entry name" value="alpha/beta knot"/>
    <property type="match status" value="1"/>
</dbReference>
<keyword evidence="1" id="KW-0489">Methyltransferase</keyword>
<evidence type="ECO:0000313" key="5">
    <source>
        <dbReference type="Proteomes" id="UP000807716"/>
    </source>
</evidence>
<keyword evidence="5" id="KW-1185">Reference proteome</keyword>
<dbReference type="InterPro" id="IPR029064">
    <property type="entry name" value="Ribosomal_eL30-like_sf"/>
</dbReference>
<organism evidence="4 5">
    <name type="scientific">Actinomortierella ambigua</name>
    <dbReference type="NCBI Taxonomy" id="1343610"/>
    <lineage>
        <taxon>Eukaryota</taxon>
        <taxon>Fungi</taxon>
        <taxon>Fungi incertae sedis</taxon>
        <taxon>Mucoromycota</taxon>
        <taxon>Mortierellomycotina</taxon>
        <taxon>Mortierellomycetes</taxon>
        <taxon>Mortierellales</taxon>
        <taxon>Mortierellaceae</taxon>
        <taxon>Actinomortierella</taxon>
    </lineage>
</organism>
<dbReference type="EMBL" id="JAAAJB010000065">
    <property type="protein sequence ID" value="KAG0267906.1"/>
    <property type="molecule type" value="Genomic_DNA"/>
</dbReference>
<dbReference type="InterPro" id="IPR029028">
    <property type="entry name" value="Alpha/beta_knot_MTases"/>
</dbReference>
<reference evidence="4" key="1">
    <citation type="journal article" date="2020" name="Fungal Divers.">
        <title>Resolving the Mortierellaceae phylogeny through synthesis of multi-gene phylogenetics and phylogenomics.</title>
        <authorList>
            <person name="Vandepol N."/>
            <person name="Liber J."/>
            <person name="Desiro A."/>
            <person name="Na H."/>
            <person name="Kennedy M."/>
            <person name="Barry K."/>
            <person name="Grigoriev I.V."/>
            <person name="Miller A.N."/>
            <person name="O'Donnell K."/>
            <person name="Stajich J.E."/>
            <person name="Bonito G."/>
        </authorList>
    </citation>
    <scope>NUCLEOTIDE SEQUENCE</scope>
    <source>
        <strain evidence="4">BC1065</strain>
    </source>
</reference>
<sequence>MQLPSQFVRLTGSSNKVIKQLTLLRKDKAERARQGHVLVQGIKTIQELAQKGIPIATLGITLPASPADSTAEQGHSHPTACVQSIQALVGGHAADNHPVDLRGSSLELVQAIARGEIQAGQYLAVSRALTSKLLGTQSPTSEHEVWAKVRTMDHSHRFDPSSSRLVERMLVLDRITDPGNMGLMIRAGSALGWDGSWHTPGTVDEMNDKVIRASRALCLEWPVKAGGTWSQLDQFLQHRRMALVVADMLPASASVQKGGAASKKDRSMLEVDPYQLAWWNWPTGLPSTTLPNRIALVLSSEHHGVRAHQETEMEQQVKSRLLDNAIRVSIPMATGVESMNVATAATTMMWEINQLVHRKGAPQILRIAQ</sequence>
<gene>
    <name evidence="4" type="ORF">DFQ27_007983</name>
</gene>
<dbReference type="AlphaFoldDB" id="A0A9P6UBI2"/>